<dbReference type="OrthoDB" id="5979935at2759"/>
<dbReference type="EMBL" id="LSMT01001170">
    <property type="protein sequence ID" value="PFX12821.1"/>
    <property type="molecule type" value="Genomic_DNA"/>
</dbReference>
<feature type="non-terminal residue" evidence="1">
    <location>
        <position position="1"/>
    </location>
</feature>
<evidence type="ECO:0000313" key="1">
    <source>
        <dbReference type="EMBL" id="PFX12821.1"/>
    </source>
</evidence>
<keyword evidence="2" id="KW-1185">Reference proteome</keyword>
<protein>
    <submittedName>
        <fullName evidence="1">Polyamine oxidase 3</fullName>
    </submittedName>
</protein>
<evidence type="ECO:0000313" key="2">
    <source>
        <dbReference type="Proteomes" id="UP000225706"/>
    </source>
</evidence>
<dbReference type="Proteomes" id="UP000225706">
    <property type="component" value="Unassembled WGS sequence"/>
</dbReference>
<organism evidence="1 2">
    <name type="scientific">Stylophora pistillata</name>
    <name type="common">Smooth cauliflower coral</name>
    <dbReference type="NCBI Taxonomy" id="50429"/>
    <lineage>
        <taxon>Eukaryota</taxon>
        <taxon>Metazoa</taxon>
        <taxon>Cnidaria</taxon>
        <taxon>Anthozoa</taxon>
        <taxon>Hexacorallia</taxon>
        <taxon>Scleractinia</taxon>
        <taxon>Astrocoeniina</taxon>
        <taxon>Pocilloporidae</taxon>
        <taxon>Stylophora</taxon>
    </lineage>
</organism>
<proteinExistence type="predicted"/>
<accession>A0A2B4R5A8</accession>
<dbReference type="Gene3D" id="3.50.50.60">
    <property type="entry name" value="FAD/NAD(P)-binding domain"/>
    <property type="match status" value="1"/>
</dbReference>
<dbReference type="SUPFAM" id="SSF51905">
    <property type="entry name" value="FAD/NAD(P)-binding domain"/>
    <property type="match status" value="1"/>
</dbReference>
<dbReference type="AlphaFoldDB" id="A0A2B4R5A8"/>
<dbReference type="PANTHER" id="PTHR10742">
    <property type="entry name" value="FLAVIN MONOAMINE OXIDASE"/>
    <property type="match status" value="1"/>
</dbReference>
<name>A0A2B4R5A8_STYPI</name>
<reference evidence="2" key="1">
    <citation type="journal article" date="2017" name="bioRxiv">
        <title>Comparative analysis of the genomes of Stylophora pistillata and Acropora digitifera provides evidence for extensive differences between species of corals.</title>
        <authorList>
            <person name="Voolstra C.R."/>
            <person name="Li Y."/>
            <person name="Liew Y.J."/>
            <person name="Baumgarten S."/>
            <person name="Zoccola D."/>
            <person name="Flot J.-F."/>
            <person name="Tambutte S."/>
            <person name="Allemand D."/>
            <person name="Aranda M."/>
        </authorList>
    </citation>
    <scope>NUCLEOTIDE SEQUENCE [LARGE SCALE GENOMIC DNA]</scope>
</reference>
<comment type="caution">
    <text evidence="1">The sequence shown here is derived from an EMBL/GenBank/DDBJ whole genome shotgun (WGS) entry which is preliminary data.</text>
</comment>
<gene>
    <name evidence="1" type="primary">PAO3</name>
    <name evidence="1" type="ORF">AWC38_SpisGene23156</name>
</gene>
<dbReference type="InterPro" id="IPR036188">
    <property type="entry name" value="FAD/NAD-bd_sf"/>
</dbReference>
<dbReference type="PANTHER" id="PTHR10742:SF418">
    <property type="entry name" value="AMINE OXIDASE DOMAIN-CONTAINING PROTEIN"/>
    <property type="match status" value="1"/>
</dbReference>
<sequence length="324" mass="36109">YARNSGFDSCKEIFSVINSTESALCKSLYVAGFRWIEADLTSSVVGSQCWTYLIVYRPNLVPNYPVENGVKWSFIATSALINFCEDIVIILNSSDDGKQTVGQIRTLMNNFEKRSRLDLNIVHPSFPWNGGAGPSPPNQVVVVGGGLAGLTAAASLSKAGFHVVLLEASNYLGGRVKQAQPFEGFAPIDLGGEFIHGSNTVVNKIARDNDWVVLPASQCKAGEEGEKLYYKGKLYSPNSNQREIKLAREAWAELINSKYRNQEQETEPDSVKVRLEEKGLSRDVLDVIDWWKMKISAGSLEHYGVREGRRRMESKYEWGIEDCR</sequence>
<dbReference type="GO" id="GO:0016491">
    <property type="term" value="F:oxidoreductase activity"/>
    <property type="evidence" value="ECO:0007669"/>
    <property type="project" value="TreeGrafter"/>
</dbReference>
<dbReference type="InterPro" id="IPR050281">
    <property type="entry name" value="Flavin_monoamine_oxidase"/>
</dbReference>
<dbReference type="Pfam" id="PF13450">
    <property type="entry name" value="NAD_binding_8"/>
    <property type="match status" value="1"/>
</dbReference>
<dbReference type="STRING" id="50429.A0A2B4R5A8"/>